<dbReference type="InterPro" id="IPR013727">
    <property type="entry name" value="2CSK_N"/>
</dbReference>
<dbReference type="Gene3D" id="3.30.565.10">
    <property type="entry name" value="Histidine kinase-like ATPase, C-terminal domain"/>
    <property type="match status" value="1"/>
</dbReference>
<dbReference type="CDD" id="cd00075">
    <property type="entry name" value="HATPase"/>
    <property type="match status" value="1"/>
</dbReference>
<name>A0ABU1YTX5_ROSSA</name>
<proteinExistence type="predicted"/>
<evidence type="ECO:0000313" key="13">
    <source>
        <dbReference type="EMBL" id="MDR7271626.1"/>
    </source>
</evidence>
<dbReference type="InterPro" id="IPR005467">
    <property type="entry name" value="His_kinase_dom"/>
</dbReference>
<dbReference type="PANTHER" id="PTHR45436:SF1">
    <property type="entry name" value="SENSOR PROTEIN QSEC"/>
    <property type="match status" value="1"/>
</dbReference>
<evidence type="ECO:0000256" key="7">
    <source>
        <dbReference type="ARBA" id="ARBA00022777"/>
    </source>
</evidence>
<organism evidence="13 14">
    <name type="scientific">Roseateles saccharophilus</name>
    <name type="common">Pseudomonas saccharophila</name>
    <dbReference type="NCBI Taxonomy" id="304"/>
    <lineage>
        <taxon>Bacteria</taxon>
        <taxon>Pseudomonadati</taxon>
        <taxon>Pseudomonadota</taxon>
        <taxon>Betaproteobacteria</taxon>
        <taxon>Burkholderiales</taxon>
        <taxon>Sphaerotilaceae</taxon>
        <taxon>Roseateles</taxon>
    </lineage>
</organism>
<gene>
    <name evidence="13" type="ORF">J2X20_004294</name>
</gene>
<evidence type="ECO:0000256" key="3">
    <source>
        <dbReference type="ARBA" id="ARBA00012438"/>
    </source>
</evidence>
<evidence type="ECO:0000259" key="11">
    <source>
        <dbReference type="PROSITE" id="PS50109"/>
    </source>
</evidence>
<keyword evidence="8" id="KW-1133">Transmembrane helix</keyword>
<dbReference type="SUPFAM" id="SSF55874">
    <property type="entry name" value="ATPase domain of HSP90 chaperone/DNA topoisomerase II/histidine kinase"/>
    <property type="match status" value="1"/>
</dbReference>
<keyword evidence="10" id="KW-0472">Membrane</keyword>
<dbReference type="PROSITE" id="PS50109">
    <property type="entry name" value="HIS_KIN"/>
    <property type="match status" value="1"/>
</dbReference>
<evidence type="ECO:0000256" key="6">
    <source>
        <dbReference type="ARBA" id="ARBA00022692"/>
    </source>
</evidence>
<dbReference type="InterPro" id="IPR004358">
    <property type="entry name" value="Sig_transdc_His_kin-like_C"/>
</dbReference>
<dbReference type="PRINTS" id="PR00344">
    <property type="entry name" value="BCTRLSENSOR"/>
</dbReference>
<feature type="domain" description="Histidine kinase" evidence="11">
    <location>
        <begin position="262"/>
        <end position="474"/>
    </location>
</feature>
<dbReference type="InterPro" id="IPR036890">
    <property type="entry name" value="HATPase_C_sf"/>
</dbReference>
<keyword evidence="14" id="KW-1185">Reference proteome</keyword>
<dbReference type="EMBL" id="JAVDXU010000003">
    <property type="protein sequence ID" value="MDR7271626.1"/>
    <property type="molecule type" value="Genomic_DNA"/>
</dbReference>
<dbReference type="InterPro" id="IPR003594">
    <property type="entry name" value="HATPase_dom"/>
</dbReference>
<dbReference type="Pfam" id="PF08521">
    <property type="entry name" value="2CSK_N"/>
    <property type="match status" value="1"/>
</dbReference>
<dbReference type="InterPro" id="IPR036097">
    <property type="entry name" value="HisK_dim/P_sf"/>
</dbReference>
<evidence type="ECO:0000313" key="14">
    <source>
        <dbReference type="Proteomes" id="UP001180453"/>
    </source>
</evidence>
<protein>
    <recommendedName>
        <fullName evidence="3">histidine kinase</fullName>
        <ecNumber evidence="3">2.7.13.3</ecNumber>
    </recommendedName>
</protein>
<evidence type="ECO:0000256" key="9">
    <source>
        <dbReference type="ARBA" id="ARBA00023012"/>
    </source>
</evidence>
<keyword evidence="6" id="KW-0812">Transmembrane</keyword>
<dbReference type="Gene3D" id="1.10.287.130">
    <property type="match status" value="1"/>
</dbReference>
<dbReference type="PANTHER" id="PTHR45436">
    <property type="entry name" value="SENSOR HISTIDINE KINASE YKOH"/>
    <property type="match status" value="1"/>
</dbReference>
<dbReference type="RefSeq" id="WP_310269180.1">
    <property type="nucleotide sequence ID" value="NZ_JAVDXU010000003.1"/>
</dbReference>
<keyword evidence="4" id="KW-0597">Phosphoprotein</keyword>
<dbReference type="Proteomes" id="UP001180453">
    <property type="component" value="Unassembled WGS sequence"/>
</dbReference>
<feature type="domain" description="HAMP" evidence="12">
    <location>
        <begin position="202"/>
        <end position="254"/>
    </location>
</feature>
<dbReference type="PROSITE" id="PS50885">
    <property type="entry name" value="HAMP"/>
    <property type="match status" value="1"/>
</dbReference>
<dbReference type="Pfam" id="PF00512">
    <property type="entry name" value="HisKA"/>
    <property type="match status" value="1"/>
</dbReference>
<keyword evidence="9" id="KW-0902">Two-component regulatory system</keyword>
<dbReference type="InterPro" id="IPR003661">
    <property type="entry name" value="HisK_dim/P_dom"/>
</dbReference>
<dbReference type="SMART" id="SM00388">
    <property type="entry name" value="HisKA"/>
    <property type="match status" value="1"/>
</dbReference>
<evidence type="ECO:0000256" key="8">
    <source>
        <dbReference type="ARBA" id="ARBA00022989"/>
    </source>
</evidence>
<evidence type="ECO:0000256" key="10">
    <source>
        <dbReference type="ARBA" id="ARBA00023136"/>
    </source>
</evidence>
<dbReference type="GO" id="GO:0004673">
    <property type="term" value="F:protein histidine kinase activity"/>
    <property type="evidence" value="ECO:0007669"/>
    <property type="project" value="UniProtKB-EC"/>
</dbReference>
<dbReference type="EC" id="2.7.13.3" evidence="3"/>
<dbReference type="InterPro" id="IPR003660">
    <property type="entry name" value="HAMP_dom"/>
</dbReference>
<sequence>MTEIRLHRLARLSMRARLLWGILLPVGLVVAINTMSLYRDALRAVDTAYDRTLLASAKAIGELLGVDGSGEQARLVAPVPYAALEAFETDSRSRLYFKVRGFQGEMVSGYEDLPNWSGKLPDQSAYPALVDFYDDSFRGEPVRVAVLLQPVSGQTGMGLATIQVAETLDLRHGLARQVLLHTLWRQAALLAVIAIVVWTVVQRATRPVRELSAALRARDADDLSPLQAPGLPVELTPLIVATNEALARQARLLEHQKRFVRDASHQLRTPLAVLKVQVQSARQGDVEPLQALAEIDTTVSRATQLANQMLALARAEQMRQPGEAMPTQDWAEITRAVALDLAPLIAKQGLDFDIRTEPAAVNSHEWALRELTRNLLHNAIQHTPAGGRLAIELSAEEGRACLLIADGGPGLTPQQQERLFLPFAAGDSGQGSGLGLAICQALVHSLGGQIELANRLVEGRVSGLDARVRLPLVDSPRGAKSQGVSSVKN</sequence>
<evidence type="ECO:0000256" key="1">
    <source>
        <dbReference type="ARBA" id="ARBA00000085"/>
    </source>
</evidence>
<keyword evidence="7 13" id="KW-0418">Kinase</keyword>
<dbReference type="SMART" id="SM00387">
    <property type="entry name" value="HATPase_c"/>
    <property type="match status" value="1"/>
</dbReference>
<dbReference type="SUPFAM" id="SSF47384">
    <property type="entry name" value="Homodimeric domain of signal transducing histidine kinase"/>
    <property type="match status" value="1"/>
</dbReference>
<comment type="subcellular location">
    <subcellularLocation>
        <location evidence="2">Membrane</location>
    </subcellularLocation>
</comment>
<dbReference type="Pfam" id="PF02518">
    <property type="entry name" value="HATPase_c"/>
    <property type="match status" value="1"/>
</dbReference>
<keyword evidence="5 13" id="KW-0808">Transferase</keyword>
<dbReference type="CDD" id="cd00082">
    <property type="entry name" value="HisKA"/>
    <property type="match status" value="1"/>
</dbReference>
<dbReference type="InterPro" id="IPR050428">
    <property type="entry name" value="TCS_sensor_his_kinase"/>
</dbReference>
<evidence type="ECO:0000256" key="2">
    <source>
        <dbReference type="ARBA" id="ARBA00004370"/>
    </source>
</evidence>
<comment type="caution">
    <text evidence="13">The sequence shown here is derived from an EMBL/GenBank/DDBJ whole genome shotgun (WGS) entry which is preliminary data.</text>
</comment>
<evidence type="ECO:0000259" key="12">
    <source>
        <dbReference type="PROSITE" id="PS50885"/>
    </source>
</evidence>
<accession>A0ABU1YTX5</accession>
<reference evidence="13 14" key="1">
    <citation type="submission" date="2023-07" db="EMBL/GenBank/DDBJ databases">
        <title>Sorghum-associated microbial communities from plants grown in Nebraska, USA.</title>
        <authorList>
            <person name="Schachtman D."/>
        </authorList>
    </citation>
    <scope>NUCLEOTIDE SEQUENCE [LARGE SCALE GENOMIC DNA]</scope>
    <source>
        <strain evidence="13 14">BE314</strain>
    </source>
</reference>
<evidence type="ECO:0000256" key="5">
    <source>
        <dbReference type="ARBA" id="ARBA00022679"/>
    </source>
</evidence>
<evidence type="ECO:0000256" key="4">
    <source>
        <dbReference type="ARBA" id="ARBA00022553"/>
    </source>
</evidence>
<comment type="catalytic activity">
    <reaction evidence="1">
        <text>ATP + protein L-histidine = ADP + protein N-phospho-L-histidine.</text>
        <dbReference type="EC" id="2.7.13.3"/>
    </reaction>
</comment>